<dbReference type="Proteomes" id="UP000659630">
    <property type="component" value="Unassembled WGS sequence"/>
</dbReference>
<comment type="caution">
    <text evidence="2">The sequence shown here is derived from an EMBL/GenBank/DDBJ whole genome shotgun (WGS) entry which is preliminary data.</text>
</comment>
<accession>A0A923I8Y0</accession>
<dbReference type="GO" id="GO:0008757">
    <property type="term" value="F:S-adenosylmethionine-dependent methyltransferase activity"/>
    <property type="evidence" value="ECO:0007669"/>
    <property type="project" value="InterPro"/>
</dbReference>
<dbReference type="RefSeq" id="WP_186886791.1">
    <property type="nucleotide sequence ID" value="NZ_JACONZ010000001.1"/>
</dbReference>
<dbReference type="EMBL" id="JACONZ010000001">
    <property type="protein sequence ID" value="MBC5580438.1"/>
    <property type="molecule type" value="Genomic_DNA"/>
</dbReference>
<dbReference type="AlphaFoldDB" id="A0A923I8Y0"/>
<keyword evidence="3" id="KW-1185">Reference proteome</keyword>
<dbReference type="PANTHER" id="PTHR43861">
    <property type="entry name" value="TRANS-ACONITATE 2-METHYLTRANSFERASE-RELATED"/>
    <property type="match status" value="1"/>
</dbReference>
<organism evidence="2 3">
    <name type="scientific">Anaerofilum hominis</name>
    <dbReference type="NCBI Taxonomy" id="2763016"/>
    <lineage>
        <taxon>Bacteria</taxon>
        <taxon>Bacillati</taxon>
        <taxon>Bacillota</taxon>
        <taxon>Clostridia</taxon>
        <taxon>Eubacteriales</taxon>
        <taxon>Oscillospiraceae</taxon>
        <taxon>Anaerofilum</taxon>
    </lineage>
</organism>
<keyword evidence="2" id="KW-0489">Methyltransferase</keyword>
<dbReference type="Pfam" id="PF08241">
    <property type="entry name" value="Methyltransf_11"/>
    <property type="match status" value="1"/>
</dbReference>
<dbReference type="Gene3D" id="3.40.50.150">
    <property type="entry name" value="Vaccinia Virus protein VP39"/>
    <property type="match status" value="1"/>
</dbReference>
<evidence type="ECO:0000259" key="1">
    <source>
        <dbReference type="Pfam" id="PF08241"/>
    </source>
</evidence>
<dbReference type="SUPFAM" id="SSF53335">
    <property type="entry name" value="S-adenosyl-L-methionine-dependent methyltransferases"/>
    <property type="match status" value="1"/>
</dbReference>
<evidence type="ECO:0000313" key="2">
    <source>
        <dbReference type="EMBL" id="MBC5580438.1"/>
    </source>
</evidence>
<name>A0A923I8Y0_9FIRM</name>
<dbReference type="PANTHER" id="PTHR43861:SF1">
    <property type="entry name" value="TRANS-ACONITATE 2-METHYLTRANSFERASE"/>
    <property type="match status" value="1"/>
</dbReference>
<proteinExistence type="predicted"/>
<gene>
    <name evidence="2" type="ORF">H8S23_02855</name>
</gene>
<protein>
    <submittedName>
        <fullName evidence="2">Methyltransferase domain-containing protein</fullName>
    </submittedName>
</protein>
<sequence>MEHTDVLQQWDAAAQTYQKVQEQSAFAAQNKALVERRFTDVRGWKVLDAGCGYGWYTRWFQQQGAAARGCDGSQAMLELARENAPGCQFDRADLQAALPYPAATFDLVFCNQVLMDVGDISGTMREFARVVKPGGRMWFSIVHPAFFAGSWQRDENGVAVAKLVRGYLEEGEQVNEFWGRSVHYHRPLSFYLNLAAENGFSLTRLTEPETYDPADNTSHLPLFLCAEFCKAAPAETK</sequence>
<dbReference type="InterPro" id="IPR029063">
    <property type="entry name" value="SAM-dependent_MTases_sf"/>
</dbReference>
<feature type="domain" description="Methyltransferase type 11" evidence="1">
    <location>
        <begin position="47"/>
        <end position="139"/>
    </location>
</feature>
<dbReference type="GO" id="GO:0032259">
    <property type="term" value="P:methylation"/>
    <property type="evidence" value="ECO:0007669"/>
    <property type="project" value="UniProtKB-KW"/>
</dbReference>
<dbReference type="InterPro" id="IPR013216">
    <property type="entry name" value="Methyltransf_11"/>
</dbReference>
<keyword evidence="2" id="KW-0808">Transferase</keyword>
<dbReference type="CDD" id="cd02440">
    <property type="entry name" value="AdoMet_MTases"/>
    <property type="match status" value="1"/>
</dbReference>
<evidence type="ECO:0000313" key="3">
    <source>
        <dbReference type="Proteomes" id="UP000659630"/>
    </source>
</evidence>
<reference evidence="2" key="1">
    <citation type="submission" date="2020-08" db="EMBL/GenBank/DDBJ databases">
        <title>Genome public.</title>
        <authorList>
            <person name="Liu C."/>
            <person name="Sun Q."/>
        </authorList>
    </citation>
    <scope>NUCLEOTIDE SEQUENCE</scope>
    <source>
        <strain evidence="2">BX8</strain>
    </source>
</reference>